<accession>A0ABT9CDL6</accession>
<proteinExistence type="predicted"/>
<name>A0ABT9CDL6_9BACL</name>
<evidence type="ECO:0000313" key="2">
    <source>
        <dbReference type="Proteomes" id="UP001240171"/>
    </source>
</evidence>
<protein>
    <submittedName>
        <fullName evidence="1">Uncharacterized protein</fullName>
    </submittedName>
</protein>
<dbReference type="EMBL" id="JAUQTB010000005">
    <property type="protein sequence ID" value="MDO7906955.1"/>
    <property type="molecule type" value="Genomic_DNA"/>
</dbReference>
<comment type="caution">
    <text evidence="1">The sequence shown here is derived from an EMBL/GenBank/DDBJ whole genome shotgun (WGS) entry which is preliminary data.</text>
</comment>
<organism evidence="1 2">
    <name type="scientific">Paenibacillus lacisoli</name>
    <dbReference type="NCBI Taxonomy" id="3064525"/>
    <lineage>
        <taxon>Bacteria</taxon>
        <taxon>Bacillati</taxon>
        <taxon>Bacillota</taxon>
        <taxon>Bacilli</taxon>
        <taxon>Bacillales</taxon>
        <taxon>Paenibacillaceae</taxon>
        <taxon>Paenibacillus</taxon>
    </lineage>
</organism>
<dbReference type="RefSeq" id="WP_305024157.1">
    <property type="nucleotide sequence ID" value="NZ_JAUQTB010000005.1"/>
</dbReference>
<evidence type="ECO:0000313" key="1">
    <source>
        <dbReference type="EMBL" id="MDO7906955.1"/>
    </source>
</evidence>
<dbReference type="Proteomes" id="UP001240171">
    <property type="component" value="Unassembled WGS sequence"/>
</dbReference>
<gene>
    <name evidence="1" type="ORF">Q5741_11065</name>
</gene>
<keyword evidence="2" id="KW-1185">Reference proteome</keyword>
<sequence>MFKSGSQQIIYQRLLAKNEWSELSRMPACVRSDGMTTAPEQITQSRIAKRTNLQSSDGSYSCRLPTGKSDSYVIEGPVEGLNEFMVSGTVTSADSTVGLTHTASPYIIQYDTTRELGIKK</sequence>
<reference evidence="1 2" key="1">
    <citation type="submission" date="2023-07" db="EMBL/GenBank/DDBJ databases">
        <title>Paenibacillus sp. JX-17 nov. isolated from soil.</title>
        <authorList>
            <person name="Wan Y."/>
            <person name="Liu B."/>
        </authorList>
    </citation>
    <scope>NUCLEOTIDE SEQUENCE [LARGE SCALE GENOMIC DNA]</scope>
    <source>
        <strain evidence="1 2">JX-17</strain>
    </source>
</reference>